<organism evidence="2 3">
    <name type="scientific">Halobaculum halobium</name>
    <dbReference type="NCBI Taxonomy" id="3032281"/>
    <lineage>
        <taxon>Archaea</taxon>
        <taxon>Methanobacteriati</taxon>
        <taxon>Methanobacteriota</taxon>
        <taxon>Stenosarchaea group</taxon>
        <taxon>Halobacteria</taxon>
        <taxon>Halobacteriales</taxon>
        <taxon>Haloferacaceae</taxon>
        <taxon>Halobaculum</taxon>
    </lineage>
</organism>
<comment type="caution">
    <text evidence="2">The sequence shown here is derived from an EMBL/GenBank/DDBJ whole genome shotgun (WGS) entry which is preliminary data.</text>
</comment>
<dbReference type="EMBL" id="JBHSWX010000001">
    <property type="protein sequence ID" value="MFC6784554.1"/>
    <property type="molecule type" value="Genomic_DNA"/>
</dbReference>
<gene>
    <name evidence="2" type="ORF">ACFQFD_00705</name>
</gene>
<keyword evidence="3" id="KW-1185">Reference proteome</keyword>
<reference evidence="2 3" key="1">
    <citation type="journal article" date="2019" name="Int. J. Syst. Evol. Microbiol.">
        <title>The Global Catalogue of Microorganisms (GCM) 10K type strain sequencing project: providing services to taxonomists for standard genome sequencing and annotation.</title>
        <authorList>
            <consortium name="The Broad Institute Genomics Platform"/>
            <consortium name="The Broad Institute Genome Sequencing Center for Infectious Disease"/>
            <person name="Wu L."/>
            <person name="Ma J."/>
        </authorList>
    </citation>
    <scope>NUCLEOTIDE SEQUENCE [LARGE SCALE GENOMIC DNA]</scope>
    <source>
        <strain evidence="2 3">SYNS20</strain>
    </source>
</reference>
<dbReference type="AlphaFoldDB" id="A0ABD5T687"/>
<evidence type="ECO:0000256" key="1">
    <source>
        <dbReference type="SAM" id="MobiDB-lite"/>
    </source>
</evidence>
<protein>
    <submittedName>
        <fullName evidence="2">Uncharacterized protein</fullName>
    </submittedName>
</protein>
<dbReference type="Proteomes" id="UP001596443">
    <property type="component" value="Unassembled WGS sequence"/>
</dbReference>
<evidence type="ECO:0000313" key="3">
    <source>
        <dbReference type="Proteomes" id="UP001596443"/>
    </source>
</evidence>
<sequence length="155" mass="17197">MSNTKARTPIAGSWYSGRELANPPNTIIPHSSNRGIIMNGESPPPPPEDAPAYVVDPLQRQPGDRLREIATWAATLADYKTATDRDANHQEVLERRIEAAGYSANPADYEGVPDRAYISIKEPQDGYKYAYWQWRSKPDVDAPDMNQAIGALKDS</sequence>
<name>A0ABD5T687_9EURY</name>
<evidence type="ECO:0000313" key="2">
    <source>
        <dbReference type="EMBL" id="MFC6784554.1"/>
    </source>
</evidence>
<dbReference type="RefSeq" id="WP_284063731.1">
    <property type="nucleotide sequence ID" value="NZ_CP126159.1"/>
</dbReference>
<accession>A0ABD5T687</accession>
<feature type="region of interest" description="Disordered" evidence="1">
    <location>
        <begin position="1"/>
        <end position="51"/>
    </location>
</feature>
<proteinExistence type="predicted"/>
<dbReference type="GeneID" id="81211267"/>
<feature type="compositionally biased region" description="Polar residues" evidence="1">
    <location>
        <begin position="23"/>
        <end position="34"/>
    </location>
</feature>